<dbReference type="Pfam" id="PF13692">
    <property type="entry name" value="Glyco_trans_1_4"/>
    <property type="match status" value="1"/>
</dbReference>
<protein>
    <submittedName>
        <fullName evidence="2">Glycosyltransferase family 4 protein</fullName>
    </submittedName>
</protein>
<dbReference type="EMBL" id="CADCXN010000091">
    <property type="protein sequence ID" value="CAA9892131.1"/>
    <property type="molecule type" value="Genomic_DNA"/>
</dbReference>
<dbReference type="SUPFAM" id="SSF53756">
    <property type="entry name" value="UDP-Glycosyltransferase/glycogen phosphorylase"/>
    <property type="match status" value="1"/>
</dbReference>
<reference evidence="2 3" key="1">
    <citation type="submission" date="2020-02" db="EMBL/GenBank/DDBJ databases">
        <authorList>
            <person name="Hogendoorn C."/>
        </authorList>
    </citation>
    <scope>NUCLEOTIDE SEQUENCE [LARGE SCALE GENOMIC DNA]</scope>
    <source>
        <strain evidence="2">METHB21</strain>
    </source>
</reference>
<dbReference type="GO" id="GO:0016757">
    <property type="term" value="F:glycosyltransferase activity"/>
    <property type="evidence" value="ECO:0007669"/>
    <property type="project" value="TreeGrafter"/>
</dbReference>
<dbReference type="InterPro" id="IPR050194">
    <property type="entry name" value="Glycosyltransferase_grp1"/>
</dbReference>
<comment type="caution">
    <text evidence="2">The sequence shown here is derived from an EMBL/GenBank/DDBJ whole genome shotgun (WGS) entry which is preliminary data.</text>
</comment>
<dbReference type="Gene3D" id="3.40.50.2000">
    <property type="entry name" value="Glycogen Phosphorylase B"/>
    <property type="match status" value="2"/>
</dbReference>
<dbReference type="PANTHER" id="PTHR45947">
    <property type="entry name" value="SULFOQUINOVOSYL TRANSFERASE SQD2"/>
    <property type="match status" value="1"/>
</dbReference>
<dbReference type="Pfam" id="PF13439">
    <property type="entry name" value="Glyco_transf_4"/>
    <property type="match status" value="1"/>
</dbReference>
<dbReference type="Proteomes" id="UP000494216">
    <property type="component" value="Unassembled WGS sequence"/>
</dbReference>
<name>A0A8S0WRL9_9GAMM</name>
<evidence type="ECO:0000313" key="2">
    <source>
        <dbReference type="EMBL" id="CAA9892131.1"/>
    </source>
</evidence>
<evidence type="ECO:0000259" key="1">
    <source>
        <dbReference type="Pfam" id="PF13439"/>
    </source>
</evidence>
<dbReference type="AlphaFoldDB" id="A0A8S0WRL9"/>
<feature type="domain" description="Glycosyltransferase subfamily 4-like N-terminal" evidence="1">
    <location>
        <begin position="14"/>
        <end position="182"/>
    </location>
</feature>
<keyword evidence="3" id="KW-1185">Reference proteome</keyword>
<dbReference type="PANTHER" id="PTHR45947:SF3">
    <property type="entry name" value="SULFOQUINOVOSYL TRANSFERASE SQD2"/>
    <property type="match status" value="1"/>
</dbReference>
<proteinExistence type="predicted"/>
<evidence type="ECO:0000313" key="3">
    <source>
        <dbReference type="Proteomes" id="UP000494216"/>
    </source>
</evidence>
<gene>
    <name evidence="2" type="ORF">METHB2_60023</name>
</gene>
<organism evidence="2 3">
    <name type="scientific">Candidatus Methylobacter favarea</name>
    <dbReference type="NCBI Taxonomy" id="2707345"/>
    <lineage>
        <taxon>Bacteria</taxon>
        <taxon>Pseudomonadati</taxon>
        <taxon>Pseudomonadota</taxon>
        <taxon>Gammaproteobacteria</taxon>
        <taxon>Methylococcales</taxon>
        <taxon>Methylococcaceae</taxon>
        <taxon>Methylobacter</taxon>
    </lineage>
</organism>
<sequence length="429" mass="47132">MNIVMLTNTFTPHVGGVARSVETFTNAYRQRGHRVLVVAPEFADMPQAEADVIRIPAVQNFNGSDFSVVLPVAGLLTDALDELRPDIVHAHHPYLLGMTALRVARFHRLPLVFTHHTRYEEYTHYVPGNSPTLKRFVIELATRYANLCDQVFAPSESIAVLLQQRGVIRPITAVPTGIDVERFAQGKGAPFRAAMGIPQDAFVVGHLGRLAPEKNLVFLAEAVAAFLETQPRAHFLVGGKGPSEESIRAIFRRANLDSRLHFAGILELPRLADAYDAMNVFAFASESETQGIVLAEAMAAGVPVVALDAAGVQEVVRDGHNGRLLRDKTLPAFISALTWMINLPEASLQTLQYCARETAREFSVPHTTAKALACYESLRVKKFVERAEAEYQWEKLLQFIKTEWEIVKGMTEAASAALASSESPPGKNG</sequence>
<dbReference type="InterPro" id="IPR028098">
    <property type="entry name" value="Glyco_trans_4-like_N"/>
</dbReference>
<accession>A0A8S0WRL9</accession>